<reference evidence="2 3" key="1">
    <citation type="submission" date="2021-04" db="EMBL/GenBank/DDBJ databases">
        <title>Pseudomonas boanensis sp. nov., a bacterium isolated from river water used for household purposes in Boane District, Mozambique.</title>
        <authorList>
            <person name="Nicklasson M."/>
            <person name="Martin-Rodriguez A.J."/>
            <person name="Thorell K."/>
            <person name="Neves L."/>
            <person name="Mussagy A."/>
            <person name="Rydberg H.A."/>
            <person name="Hernroth B."/>
            <person name="Svensson-Stadler L."/>
            <person name="Sjoling A."/>
        </authorList>
    </citation>
    <scope>NUCLEOTIDE SEQUENCE [LARGE SCALE GENOMIC DNA]</scope>
    <source>
        <strain evidence="2 3">DB1</strain>
    </source>
</reference>
<gene>
    <name evidence="2" type="ORF">J7302_09435</name>
</gene>
<name>A0ABS5XF96_9GAMM</name>
<evidence type="ECO:0000313" key="2">
    <source>
        <dbReference type="EMBL" id="MBT8766349.1"/>
    </source>
</evidence>
<evidence type="ECO:0000259" key="1">
    <source>
        <dbReference type="Pfam" id="PF13400"/>
    </source>
</evidence>
<keyword evidence="3" id="KW-1185">Reference proteome</keyword>
<feature type="domain" description="Putative Flp pilus-assembly TadG-like N-terminal" evidence="1">
    <location>
        <begin position="19"/>
        <end position="65"/>
    </location>
</feature>
<comment type="caution">
    <text evidence="2">The sequence shown here is derived from an EMBL/GenBank/DDBJ whole genome shotgun (WGS) entry which is preliminary data.</text>
</comment>
<dbReference type="Proteomes" id="UP001519667">
    <property type="component" value="Unassembled WGS sequence"/>
</dbReference>
<dbReference type="InterPro" id="IPR028087">
    <property type="entry name" value="Tad_N"/>
</dbReference>
<evidence type="ECO:0000313" key="3">
    <source>
        <dbReference type="Proteomes" id="UP001519667"/>
    </source>
</evidence>
<dbReference type="EMBL" id="JAGTIS010000004">
    <property type="protein sequence ID" value="MBT8766349.1"/>
    <property type="molecule type" value="Genomic_DNA"/>
</dbReference>
<dbReference type="Pfam" id="PF13400">
    <property type="entry name" value="Tad"/>
    <property type="match status" value="1"/>
</dbReference>
<dbReference type="RefSeq" id="WP_215373063.1">
    <property type="nucleotide sequence ID" value="NZ_JAGTIS010000004.1"/>
</dbReference>
<accession>A0ABS5XF96</accession>
<proteinExistence type="predicted"/>
<protein>
    <submittedName>
        <fullName evidence="2">Pilus assembly protein</fullName>
    </submittedName>
</protein>
<organism evidence="2 3">
    <name type="scientific">Metapseudomonas boanensis</name>
    <dbReference type="NCBI Taxonomy" id="2822138"/>
    <lineage>
        <taxon>Bacteria</taxon>
        <taxon>Pseudomonadati</taxon>
        <taxon>Pseudomonadota</taxon>
        <taxon>Gammaproteobacteria</taxon>
        <taxon>Pseudomonadales</taxon>
        <taxon>Pseudomonadaceae</taxon>
        <taxon>Metapseudomonas</taxon>
    </lineage>
</organism>
<sequence length="444" mass="46867">MMNPQIPKPFNALPRRQRGSVLVLVAVAMLAMLAMAALALDGGHMLVNKTRLQNATDAAALSAAKRMSQVQGMTGAISEAQAAAYKTFELNADAVGNGELKAAMGATAKGFIKVEFSNSVYGAFSETGPADASFVRVSVPDYPLTHFFWGIRQFFNDGVTPDKTVAAIATAGPAPSQPCKIEPLLVCGNPDESAYNPKDGLYWGFKSGDVTVLKSAAQNTDPIGPGNFQLLDFGSGGNTVRDGLAGGIEDCNVVGETATTEPGNKVGPVSQGLNTRFGEGSTTQYPADYVTTYDKWISLDGEVAKFNGSPVLSTNGELTAGTASLFDYVDWKKAYKDARCPGDNCTLVGGKPNRRILNIVIGDCTGKEAGEFSGKSDIPVMGFACYFTLQPVQQGGQTSQIFGQFVDECNGDSVPSSTPWDDSGPQIIQLYKTYINTTTPSTDS</sequence>